<name>A0ABW3IYS2_9FLAO</name>
<evidence type="ECO:0000313" key="2">
    <source>
        <dbReference type="EMBL" id="MFD0983363.1"/>
    </source>
</evidence>
<sequence length="232" mass="26948">MKFVLNLFLFFIMFNGFSQESKSLSPIIAVDSLYREDQFYLGFTYNSLLNKPDAISQNKFSSGIELGFLRDMPINKSRTFAIAAGLGFSYDRCFHDLLITKTDQVISYSTLGSANNTSKNRQDQYYVDVPLEFRWRTSKPESHEFWRIYAGVKLSYLIHDKYSHIDNDSNYHISGNSDLNQLQFRTYMAFGYNTWNFYVNYGLTPFFKSSAKINGEALGMRTINLGLMFYIL</sequence>
<proteinExistence type="predicted"/>
<comment type="caution">
    <text evidence="2">The sequence shown here is derived from an EMBL/GenBank/DDBJ whole genome shotgun (WGS) entry which is preliminary data.</text>
</comment>
<dbReference type="InterPro" id="IPR025665">
    <property type="entry name" value="Beta-barrel_OMP_2"/>
</dbReference>
<protein>
    <submittedName>
        <fullName evidence="2">Porin family protein</fullName>
    </submittedName>
</protein>
<reference evidence="3" key="1">
    <citation type="journal article" date="2019" name="Int. J. Syst. Evol. Microbiol.">
        <title>The Global Catalogue of Microorganisms (GCM) 10K type strain sequencing project: providing services to taxonomists for standard genome sequencing and annotation.</title>
        <authorList>
            <consortium name="The Broad Institute Genomics Platform"/>
            <consortium name="The Broad Institute Genome Sequencing Center for Infectious Disease"/>
            <person name="Wu L."/>
            <person name="Ma J."/>
        </authorList>
    </citation>
    <scope>NUCLEOTIDE SEQUENCE [LARGE SCALE GENOMIC DNA]</scope>
    <source>
        <strain evidence="3">CECT 7649</strain>
    </source>
</reference>
<organism evidence="2 3">
    <name type="scientific">Flavobacterium myungsuense</name>
    <dbReference type="NCBI Taxonomy" id="651823"/>
    <lineage>
        <taxon>Bacteria</taxon>
        <taxon>Pseudomonadati</taxon>
        <taxon>Bacteroidota</taxon>
        <taxon>Flavobacteriia</taxon>
        <taxon>Flavobacteriales</taxon>
        <taxon>Flavobacteriaceae</taxon>
        <taxon>Flavobacterium</taxon>
    </lineage>
</organism>
<dbReference type="Pfam" id="PF13568">
    <property type="entry name" value="OMP_b-brl_2"/>
    <property type="match status" value="1"/>
</dbReference>
<keyword evidence="3" id="KW-1185">Reference proteome</keyword>
<dbReference type="EMBL" id="JBHTIZ010000005">
    <property type="protein sequence ID" value="MFD0983363.1"/>
    <property type="molecule type" value="Genomic_DNA"/>
</dbReference>
<evidence type="ECO:0000313" key="3">
    <source>
        <dbReference type="Proteomes" id="UP001597051"/>
    </source>
</evidence>
<dbReference type="RefSeq" id="WP_379752984.1">
    <property type="nucleotide sequence ID" value="NZ_JBHSYB010000002.1"/>
</dbReference>
<dbReference type="Proteomes" id="UP001597051">
    <property type="component" value="Unassembled WGS sequence"/>
</dbReference>
<feature type="domain" description="Outer membrane protein beta-barrel" evidence="1">
    <location>
        <begin position="17"/>
        <end position="207"/>
    </location>
</feature>
<gene>
    <name evidence="2" type="ORF">ACFQ0S_02630</name>
</gene>
<accession>A0ABW3IYS2</accession>
<evidence type="ECO:0000259" key="1">
    <source>
        <dbReference type="Pfam" id="PF13568"/>
    </source>
</evidence>